<evidence type="ECO:0000256" key="1">
    <source>
        <dbReference type="SAM" id="MobiDB-lite"/>
    </source>
</evidence>
<gene>
    <name evidence="3" type="ORF">AVDCRST_MAG57-1820</name>
</gene>
<organism evidence="3">
    <name type="scientific">uncultured Blastococcus sp</name>
    <dbReference type="NCBI Taxonomy" id="217144"/>
    <lineage>
        <taxon>Bacteria</taxon>
        <taxon>Bacillati</taxon>
        <taxon>Actinomycetota</taxon>
        <taxon>Actinomycetes</taxon>
        <taxon>Geodermatophilales</taxon>
        <taxon>Geodermatophilaceae</taxon>
        <taxon>Blastococcus</taxon>
        <taxon>environmental samples</taxon>
    </lineage>
</organism>
<accession>A0A6J4ICN0</accession>
<sequence length="48" mass="5084">MSLERWPSVDDASSPRPRNDEASINLLVAQLLVGAGFAMSAAVQAGRK</sequence>
<keyword evidence="2" id="KW-0812">Transmembrane</keyword>
<evidence type="ECO:0000313" key="3">
    <source>
        <dbReference type="EMBL" id="CAA9246567.1"/>
    </source>
</evidence>
<protein>
    <submittedName>
        <fullName evidence="3">Uncharacterized protein</fullName>
    </submittedName>
</protein>
<keyword evidence="2" id="KW-0472">Membrane</keyword>
<evidence type="ECO:0000256" key="2">
    <source>
        <dbReference type="SAM" id="Phobius"/>
    </source>
</evidence>
<feature type="transmembrane region" description="Helical" evidence="2">
    <location>
        <begin position="22"/>
        <end position="43"/>
    </location>
</feature>
<keyword evidence="2" id="KW-1133">Transmembrane helix</keyword>
<proteinExistence type="predicted"/>
<dbReference type="AlphaFoldDB" id="A0A6J4ICN0"/>
<dbReference type="EMBL" id="CADCTI010000159">
    <property type="protein sequence ID" value="CAA9246567.1"/>
    <property type="molecule type" value="Genomic_DNA"/>
</dbReference>
<feature type="region of interest" description="Disordered" evidence="1">
    <location>
        <begin position="1"/>
        <end position="20"/>
    </location>
</feature>
<name>A0A6J4ICN0_9ACTN</name>
<reference evidence="3" key="1">
    <citation type="submission" date="2020-02" db="EMBL/GenBank/DDBJ databases">
        <authorList>
            <person name="Meier V. D."/>
        </authorList>
    </citation>
    <scope>NUCLEOTIDE SEQUENCE</scope>
    <source>
        <strain evidence="3">AVDCRST_MAG57</strain>
    </source>
</reference>